<dbReference type="Gene3D" id="3.40.50.2300">
    <property type="match status" value="2"/>
</dbReference>
<evidence type="ECO:0000256" key="2">
    <source>
        <dbReference type="ARBA" id="ARBA00022729"/>
    </source>
</evidence>
<sequence>MKRILGLASVLLMGFILFAVEPIVIGVFEPMTGPYAAGGQLTMEGVNLAAEQVKEVLGRPIELVLVDNKSEKVEASNAVSRLIQFNKASVIIGSYGSAVAIPGSEVANAAGVPMIGCSPTNPLVTLGKPYAFRVCFIDPFQGSVMAKFAVEELGAKTAVIIQDIASDYSVGLSHYFQNAFKAFTGDNKSISGVISYQTGDQDFTAQLAYAQGKNPDVIFIPAASYGEAALIIKQARELGIESQFLGGDTWEVPEFLQVGGVAVEGSYFSTHFDVSVAPTPKAAEFIEAFKAKYGVEPSAFSALGYDAFMLAVDAISRAGSAVPEDIKNALSATVAFEGVTGYITIDENGDAVKDAIVRKVENGAFKFVSVVRPAE</sequence>
<evidence type="ECO:0000256" key="1">
    <source>
        <dbReference type="ARBA" id="ARBA00010062"/>
    </source>
</evidence>
<evidence type="ECO:0000313" key="5">
    <source>
        <dbReference type="Proteomes" id="UP000054092"/>
    </source>
</evidence>
<evidence type="ECO:0000313" key="4">
    <source>
        <dbReference type="EMBL" id="KUK80680.1"/>
    </source>
</evidence>
<comment type="caution">
    <text evidence="4">The sequence shown here is derived from an EMBL/GenBank/DDBJ whole genome shotgun (WGS) entry which is preliminary data.</text>
</comment>
<evidence type="ECO:0000259" key="3">
    <source>
        <dbReference type="Pfam" id="PF13458"/>
    </source>
</evidence>
<name>A0A117M2G8_9BACT</name>
<dbReference type="AlphaFoldDB" id="A0A117M2G8"/>
<accession>A0A117M2G8</accession>
<dbReference type="InterPro" id="IPR051010">
    <property type="entry name" value="BCAA_transport"/>
</dbReference>
<feature type="domain" description="Leucine-binding protein" evidence="3">
    <location>
        <begin position="22"/>
        <end position="363"/>
    </location>
</feature>
<organism evidence="4 5">
    <name type="scientific">Mesotoga prima</name>
    <dbReference type="NCBI Taxonomy" id="1184387"/>
    <lineage>
        <taxon>Bacteria</taxon>
        <taxon>Thermotogati</taxon>
        <taxon>Thermotogota</taxon>
        <taxon>Thermotogae</taxon>
        <taxon>Kosmotogales</taxon>
        <taxon>Kosmotogaceae</taxon>
        <taxon>Mesotoga</taxon>
    </lineage>
</organism>
<dbReference type="SUPFAM" id="SSF53822">
    <property type="entry name" value="Periplasmic binding protein-like I"/>
    <property type="match status" value="1"/>
</dbReference>
<proteinExistence type="inferred from homology"/>
<dbReference type="InterPro" id="IPR028082">
    <property type="entry name" value="Peripla_BP_I"/>
</dbReference>
<reference evidence="5" key="1">
    <citation type="journal article" date="2015" name="MBio">
        <title>Genome-Resolved Metagenomic Analysis Reveals Roles for Candidate Phyla and Other Microbial Community Members in Biogeochemical Transformations in Oil Reservoirs.</title>
        <authorList>
            <person name="Hu P."/>
            <person name="Tom L."/>
            <person name="Singh A."/>
            <person name="Thomas B.C."/>
            <person name="Baker B.J."/>
            <person name="Piceno Y.M."/>
            <person name="Andersen G.L."/>
            <person name="Banfield J.F."/>
        </authorList>
    </citation>
    <scope>NUCLEOTIDE SEQUENCE [LARGE SCALE GENOMIC DNA]</scope>
</reference>
<dbReference type="PANTHER" id="PTHR30483">
    <property type="entry name" value="LEUCINE-SPECIFIC-BINDING PROTEIN"/>
    <property type="match status" value="1"/>
</dbReference>
<dbReference type="Pfam" id="PF13458">
    <property type="entry name" value="Peripla_BP_6"/>
    <property type="match status" value="1"/>
</dbReference>
<protein>
    <submittedName>
        <fullName evidence="4">ABC-type branched-chain amino acid transport system, periplasmic component</fullName>
    </submittedName>
</protein>
<comment type="similarity">
    <text evidence="1">Belongs to the leucine-binding protein family.</text>
</comment>
<dbReference type="EMBL" id="LGGP01000124">
    <property type="protein sequence ID" value="KUK80680.1"/>
    <property type="molecule type" value="Genomic_DNA"/>
</dbReference>
<dbReference type="PATRIC" id="fig|1184387.3.peg.1220"/>
<keyword evidence="2" id="KW-0732">Signal</keyword>
<dbReference type="CDD" id="cd06347">
    <property type="entry name" value="PBP1_ABC_LivK_ligand_binding-like"/>
    <property type="match status" value="1"/>
</dbReference>
<gene>
    <name evidence="4" type="ORF">XD94_0830</name>
</gene>
<dbReference type="Proteomes" id="UP000054092">
    <property type="component" value="Unassembled WGS sequence"/>
</dbReference>
<dbReference type="PANTHER" id="PTHR30483:SF6">
    <property type="entry name" value="PERIPLASMIC BINDING PROTEIN OF ABC TRANSPORTER FOR NATURAL AMINO ACIDS"/>
    <property type="match status" value="1"/>
</dbReference>
<dbReference type="InterPro" id="IPR028081">
    <property type="entry name" value="Leu-bd"/>
</dbReference>